<evidence type="ECO:0000259" key="10">
    <source>
        <dbReference type="Pfam" id="PF02880"/>
    </source>
</evidence>
<keyword evidence="4" id="KW-0479">Metal-binding</keyword>
<dbReference type="Gene3D" id="3.30.310.50">
    <property type="entry name" value="Alpha-D-phosphohexomutase, C-terminal domain"/>
    <property type="match status" value="1"/>
</dbReference>
<reference evidence="11 12" key="1">
    <citation type="journal article" date="2012" name="Vet. Microbiol.">
        <title>Comparative genomic analyses of the Taylorellae.</title>
        <authorList>
            <person name="Hauser H."/>
            <person name="Richter D.C."/>
            <person name="van Tonder A."/>
            <person name="Clark L."/>
            <person name="Preston A."/>
        </authorList>
    </citation>
    <scope>NUCLEOTIDE SEQUENCE [LARGE SCALE GENOMIC DNA]</scope>
    <source>
        <strain evidence="11 12">ATCC 35865</strain>
    </source>
</reference>
<dbReference type="Pfam" id="PF02878">
    <property type="entry name" value="PGM_PMM_I"/>
    <property type="match status" value="1"/>
</dbReference>
<dbReference type="InterPro" id="IPR005841">
    <property type="entry name" value="Alpha-D-phosphohexomutase_SF"/>
</dbReference>
<keyword evidence="12" id="KW-1185">Reference proteome</keyword>
<name>A0ABN4AUU8_9BURK</name>
<proteinExistence type="inferred from homology"/>
<dbReference type="Pfam" id="PF02880">
    <property type="entry name" value="PGM_PMM_III"/>
    <property type="match status" value="1"/>
</dbReference>
<evidence type="ECO:0000256" key="1">
    <source>
        <dbReference type="ARBA" id="ARBA00001946"/>
    </source>
</evidence>
<dbReference type="InterPro" id="IPR005843">
    <property type="entry name" value="A-D-PHexomutase_C"/>
</dbReference>
<dbReference type="RefSeq" id="WP_014840157.1">
    <property type="nucleotide sequence ID" value="NC_018108.1"/>
</dbReference>
<dbReference type="PRINTS" id="PR00509">
    <property type="entry name" value="PGMPMM"/>
</dbReference>
<dbReference type="PANTHER" id="PTHR43771">
    <property type="entry name" value="PHOSPHOMANNOMUTASE"/>
    <property type="match status" value="1"/>
</dbReference>
<feature type="domain" description="Alpha-D-phosphohexomutase alpha/beta/alpha" evidence="8">
    <location>
        <begin position="10"/>
        <end position="139"/>
    </location>
</feature>
<dbReference type="Proteomes" id="UP000003121">
    <property type="component" value="Chromosome"/>
</dbReference>
<evidence type="ECO:0000259" key="8">
    <source>
        <dbReference type="Pfam" id="PF02878"/>
    </source>
</evidence>
<dbReference type="InterPro" id="IPR005845">
    <property type="entry name" value="A-D-PHexomutase_a/b/a-II"/>
</dbReference>
<dbReference type="Pfam" id="PF00408">
    <property type="entry name" value="PGM_PMM_IV"/>
    <property type="match status" value="1"/>
</dbReference>
<sequence>MLITTIPLNVFKEYDIRGHYPDEINPQFAYLLGFALMEVLPPQNIGSVLIAHDAREGGPELAKALYNALKTRVKSEHIQFAGLEHPGLLAIHNIHKNYGLIIYITASHNPVGFNGFKIYCDSLPIDSETIKLIAYNMKRLADADFKFLHYSEEIFEQPPIEEIENSEYINALLSEPDYCQEKYILKIAIDGGNGVAGLIARELYEKMGHEVLELNCIPDGAFPNHHPDPSVPDNLMQLRKFVVEHGCDIGLAFDGDADRLGVVDYQGQIIGSDRVFIFLIREMMKFYKSYSDYDPAKPVHIVYDIKSSRHIQREIEAAGALPHLSKTGHSNMMQKVAQIEGALFGGEYSGHYYFKKDGLILNDAVYSGFRFLRFIEEVGPEAFEHLPHDLMVPEIRIPYPRELVKGLLLHVKDSAQKNLNPISFTEIDGLRIEIEGGFLLMRPSNTEQKLTIVIEATSEEELCKLLDFTIAVLEDHEERLKDRAIDLKDLEPTKSKFGPH</sequence>
<gene>
    <name evidence="11" type="ORF">KUI_0345</name>
</gene>
<dbReference type="SUPFAM" id="SSF53738">
    <property type="entry name" value="Phosphoglucomutase, first 3 domains"/>
    <property type="match status" value="3"/>
</dbReference>
<dbReference type="Pfam" id="PF02879">
    <property type="entry name" value="PGM_PMM_II"/>
    <property type="match status" value="1"/>
</dbReference>
<keyword evidence="5" id="KW-0460">Magnesium</keyword>
<evidence type="ECO:0000256" key="2">
    <source>
        <dbReference type="ARBA" id="ARBA00010231"/>
    </source>
</evidence>
<dbReference type="EMBL" id="CP003264">
    <property type="protein sequence ID" value="AFN35439.1"/>
    <property type="molecule type" value="Genomic_DNA"/>
</dbReference>
<organism evidence="11 12">
    <name type="scientific">Taylorella equigenitalis ATCC 35865</name>
    <dbReference type="NCBI Taxonomy" id="743973"/>
    <lineage>
        <taxon>Bacteria</taxon>
        <taxon>Pseudomonadati</taxon>
        <taxon>Pseudomonadota</taxon>
        <taxon>Betaproteobacteria</taxon>
        <taxon>Burkholderiales</taxon>
        <taxon>Alcaligenaceae</taxon>
        <taxon>Taylorella</taxon>
    </lineage>
</organism>
<comment type="similarity">
    <text evidence="2">Belongs to the phosphohexose mutase family.</text>
</comment>
<dbReference type="SUPFAM" id="SSF55957">
    <property type="entry name" value="Phosphoglucomutase, C-terminal domain"/>
    <property type="match status" value="1"/>
</dbReference>
<accession>A0ABN4AUU8</accession>
<feature type="domain" description="Alpha-D-phosphohexomutase alpha/beta/alpha" evidence="9">
    <location>
        <begin position="167"/>
        <end position="267"/>
    </location>
</feature>
<evidence type="ECO:0000313" key="11">
    <source>
        <dbReference type="EMBL" id="AFN35439.1"/>
    </source>
</evidence>
<dbReference type="PANTHER" id="PTHR43771:SF1">
    <property type="entry name" value="PHOSPHOMANNOMUTASE"/>
    <property type="match status" value="1"/>
</dbReference>
<dbReference type="Gene3D" id="3.40.120.10">
    <property type="entry name" value="Alpha-D-Glucose-1,6-Bisphosphate, subunit A, domain 3"/>
    <property type="match status" value="3"/>
</dbReference>
<evidence type="ECO:0000256" key="6">
    <source>
        <dbReference type="ARBA" id="ARBA00023235"/>
    </source>
</evidence>
<evidence type="ECO:0000256" key="5">
    <source>
        <dbReference type="ARBA" id="ARBA00022842"/>
    </source>
</evidence>
<comment type="cofactor">
    <cofactor evidence="1">
        <name>Mg(2+)</name>
        <dbReference type="ChEBI" id="CHEBI:18420"/>
    </cofactor>
</comment>
<dbReference type="InterPro" id="IPR016055">
    <property type="entry name" value="A-D-PHexomutase_a/b/a-I/II/III"/>
</dbReference>
<dbReference type="InterPro" id="IPR036900">
    <property type="entry name" value="A-D-PHexomutase_C_sf"/>
</dbReference>
<evidence type="ECO:0000259" key="9">
    <source>
        <dbReference type="Pfam" id="PF02879"/>
    </source>
</evidence>
<evidence type="ECO:0000256" key="4">
    <source>
        <dbReference type="ARBA" id="ARBA00022723"/>
    </source>
</evidence>
<evidence type="ECO:0000256" key="3">
    <source>
        <dbReference type="ARBA" id="ARBA00022553"/>
    </source>
</evidence>
<dbReference type="InterPro" id="IPR005846">
    <property type="entry name" value="A-D-PHexomutase_a/b/a-III"/>
</dbReference>
<keyword evidence="6" id="KW-0413">Isomerase</keyword>
<keyword evidence="3" id="KW-0597">Phosphoprotein</keyword>
<dbReference type="InterPro" id="IPR005844">
    <property type="entry name" value="A-D-PHexomutase_a/b/a-I"/>
</dbReference>
<feature type="domain" description="Alpha-D-phosphohexomutase alpha/beta/alpha" evidence="10">
    <location>
        <begin position="298"/>
        <end position="380"/>
    </location>
</feature>
<protein>
    <submittedName>
        <fullName evidence="11">Phosphomannomutase</fullName>
    </submittedName>
</protein>
<feature type="domain" description="Alpha-D-phosphohexomutase C-terminal" evidence="7">
    <location>
        <begin position="417"/>
        <end position="467"/>
    </location>
</feature>
<evidence type="ECO:0000259" key="7">
    <source>
        <dbReference type="Pfam" id="PF00408"/>
    </source>
</evidence>
<evidence type="ECO:0000313" key="12">
    <source>
        <dbReference type="Proteomes" id="UP000003121"/>
    </source>
</evidence>